<evidence type="ECO:0000313" key="6">
    <source>
        <dbReference type="EMBL" id="WNL24321.1"/>
    </source>
</evidence>
<proteinExistence type="predicted"/>
<protein>
    <submittedName>
        <fullName evidence="2">DNA translocase FtsK</fullName>
    </submittedName>
</protein>
<dbReference type="EMBL" id="CP134845">
    <property type="protein sequence ID" value="WNL14621.1"/>
    <property type="molecule type" value="Genomic_DNA"/>
</dbReference>
<evidence type="ECO:0000313" key="4">
    <source>
        <dbReference type="EMBL" id="WNL19496.1"/>
    </source>
</evidence>
<dbReference type="EMBL" id="CP134850">
    <property type="protein sequence ID" value="WNL21635.1"/>
    <property type="molecule type" value="Genomic_DNA"/>
</dbReference>
<dbReference type="InterPro" id="IPR036390">
    <property type="entry name" value="WH_DNA-bd_sf"/>
</dbReference>
<accession>A0AA96HZW2</accession>
<dbReference type="EMBL" id="CP134851">
    <property type="protein sequence ID" value="WNL24321.1"/>
    <property type="molecule type" value="Genomic_DNA"/>
</dbReference>
<dbReference type="SUPFAM" id="SSF46785">
    <property type="entry name" value="Winged helix' DNA-binding domain"/>
    <property type="match status" value="1"/>
</dbReference>
<dbReference type="InterPro" id="IPR036388">
    <property type="entry name" value="WH-like_DNA-bd_sf"/>
</dbReference>
<dbReference type="Gene3D" id="1.10.10.10">
    <property type="entry name" value="Winged helix-like DNA-binding domain superfamily/Winged helix DNA-binding domain"/>
    <property type="match status" value="1"/>
</dbReference>
<dbReference type="Pfam" id="PF09397">
    <property type="entry name" value="FtsK_gamma"/>
    <property type="match status" value="1"/>
</dbReference>
<name>A0AA96HZW2_9BACT</name>
<evidence type="ECO:0000313" key="2">
    <source>
        <dbReference type="EMBL" id="WNL13305.1"/>
    </source>
</evidence>
<dbReference type="EMBL" id="CP134849">
    <property type="protein sequence ID" value="WNL19496.1"/>
    <property type="molecule type" value="Genomic_DNA"/>
</dbReference>
<evidence type="ECO:0000313" key="3">
    <source>
        <dbReference type="EMBL" id="WNL14621.1"/>
    </source>
</evidence>
<evidence type="ECO:0000259" key="1">
    <source>
        <dbReference type="SMART" id="SM00843"/>
    </source>
</evidence>
<evidence type="ECO:0000313" key="7">
    <source>
        <dbReference type="EMBL" id="WNL24786.1"/>
    </source>
</evidence>
<organism evidence="2">
    <name type="scientific">Arcobacter sp. AZ-2023</name>
    <dbReference type="NCBI Taxonomy" id="3074453"/>
    <lineage>
        <taxon>Bacteria</taxon>
        <taxon>Pseudomonadati</taxon>
        <taxon>Campylobacterota</taxon>
        <taxon>Epsilonproteobacteria</taxon>
        <taxon>Campylobacterales</taxon>
        <taxon>Arcobacteraceae</taxon>
        <taxon>Arcobacter</taxon>
    </lineage>
</organism>
<gene>
    <name evidence="3" type="ORF">RJG51_00170</name>
    <name evidence="2" type="ORF">RJG52_04400</name>
    <name evidence="4" type="ORF">RJG53_01880</name>
    <name evidence="6" type="ORF">RJG55_04415</name>
    <name evidence="5" type="ORF">RJG56_01725</name>
    <name evidence="7" type="ORF">RJG57_06935</name>
</gene>
<reference evidence="4" key="1">
    <citation type="submission" date="2023-09" db="EMBL/GenBank/DDBJ databases">
        <title>Arcobacter tbilisiensis sp. nov. isolated from chicken meat in Tbilisi, Georgia.</title>
        <authorList>
            <person name="Matthias R."/>
            <person name="Zautner A.E."/>
        </authorList>
    </citation>
    <scope>NUCLEOTIDE SEQUENCE</scope>
    <source>
        <strain evidence="7">LEO 70</strain>
        <strain evidence="6">LEO 74</strain>
        <strain evidence="5">LEO 79</strain>
        <strain evidence="4">LEO 99</strain>
    </source>
</reference>
<sequence length="65" mass="7633">MENTIIVDKETYKEVVKFINKENKCSISLLQRVFRLQYNVSSNIVKQLESDKLIAFEIDGKIRVL</sequence>
<dbReference type="EMBL" id="CP134852">
    <property type="protein sequence ID" value="WNL24786.1"/>
    <property type="molecule type" value="Genomic_DNA"/>
</dbReference>
<dbReference type="InterPro" id="IPR018541">
    <property type="entry name" value="Ftsk_gamma"/>
</dbReference>
<dbReference type="AlphaFoldDB" id="A0AA96HZW2"/>
<reference evidence="2" key="2">
    <citation type="submission" date="2023-09" db="EMBL/GenBank/DDBJ databases">
        <title>Characterization of Arcobacter Isolates from Retail Chicken Sold in Supermarkets in Tbilisi, Georgia.</title>
        <authorList>
            <person name="Matthias R."/>
            <person name="Zautner A.E."/>
        </authorList>
    </citation>
    <scope>NUCLEOTIDE SEQUENCE</scope>
    <source>
        <strain evidence="3">LEO 108</strain>
        <strain evidence="2">LEO 109</strain>
    </source>
</reference>
<feature type="domain" description="FtsK gamma" evidence="1">
    <location>
        <begin position="5"/>
        <end position="61"/>
    </location>
</feature>
<dbReference type="SMART" id="SM00843">
    <property type="entry name" value="Ftsk_gamma"/>
    <property type="match status" value="1"/>
</dbReference>
<evidence type="ECO:0000313" key="5">
    <source>
        <dbReference type="EMBL" id="WNL21635.1"/>
    </source>
</evidence>
<dbReference type="EMBL" id="CP134844">
    <property type="protein sequence ID" value="WNL13305.1"/>
    <property type="molecule type" value="Genomic_DNA"/>
</dbReference>